<gene>
    <name evidence="3" type="ORF">APZ42_023313</name>
</gene>
<feature type="compositionally biased region" description="Basic and acidic residues" evidence="1">
    <location>
        <begin position="64"/>
        <end position="75"/>
    </location>
</feature>
<proteinExistence type="predicted"/>
<evidence type="ECO:0008006" key="5">
    <source>
        <dbReference type="Google" id="ProtNLM"/>
    </source>
</evidence>
<evidence type="ECO:0000313" key="4">
    <source>
        <dbReference type="Proteomes" id="UP000076858"/>
    </source>
</evidence>
<keyword evidence="4" id="KW-1185">Reference proteome</keyword>
<dbReference type="Proteomes" id="UP000076858">
    <property type="component" value="Unassembled WGS sequence"/>
</dbReference>
<organism evidence="3 4">
    <name type="scientific">Daphnia magna</name>
    <dbReference type="NCBI Taxonomy" id="35525"/>
    <lineage>
        <taxon>Eukaryota</taxon>
        <taxon>Metazoa</taxon>
        <taxon>Ecdysozoa</taxon>
        <taxon>Arthropoda</taxon>
        <taxon>Crustacea</taxon>
        <taxon>Branchiopoda</taxon>
        <taxon>Diplostraca</taxon>
        <taxon>Cladocera</taxon>
        <taxon>Anomopoda</taxon>
        <taxon>Daphniidae</taxon>
        <taxon>Daphnia</taxon>
    </lineage>
</organism>
<comment type="caution">
    <text evidence="3">The sequence shown here is derived from an EMBL/GenBank/DDBJ whole genome shotgun (WGS) entry which is preliminary data.</text>
</comment>
<feature type="region of interest" description="Disordered" evidence="1">
    <location>
        <begin position="53"/>
        <end position="75"/>
    </location>
</feature>
<feature type="chain" id="PRO_5007853751" description="Secreted protein" evidence="2">
    <location>
        <begin position="26"/>
        <end position="75"/>
    </location>
</feature>
<evidence type="ECO:0000256" key="2">
    <source>
        <dbReference type="SAM" id="SignalP"/>
    </source>
</evidence>
<evidence type="ECO:0000256" key="1">
    <source>
        <dbReference type="SAM" id="MobiDB-lite"/>
    </source>
</evidence>
<reference evidence="3 4" key="1">
    <citation type="submission" date="2016-03" db="EMBL/GenBank/DDBJ databases">
        <title>EvidentialGene: Evidence-directed Construction of Genes on Genomes.</title>
        <authorList>
            <person name="Gilbert D.G."/>
            <person name="Choi J.-H."/>
            <person name="Mockaitis K."/>
            <person name="Colbourne J."/>
            <person name="Pfrender M."/>
        </authorList>
    </citation>
    <scope>NUCLEOTIDE SEQUENCE [LARGE SCALE GENOMIC DNA]</scope>
    <source>
        <strain evidence="3 4">Xinb3</strain>
        <tissue evidence="3">Complete organism</tissue>
    </source>
</reference>
<protein>
    <recommendedName>
        <fullName evidence="5">Secreted protein</fullName>
    </recommendedName>
</protein>
<sequence length="75" mass="9048">MMDEFHFSILLIFLLYARIAIESKAFKRDLIFFYYIYQSNVFHVCPSSYRRMGSIDSFTSRPSRSYEPRCSKKKI</sequence>
<dbReference type="AlphaFoldDB" id="A0A164V248"/>
<dbReference type="EMBL" id="LRGB01001474">
    <property type="protein sequence ID" value="KZS11891.1"/>
    <property type="molecule type" value="Genomic_DNA"/>
</dbReference>
<feature type="signal peptide" evidence="2">
    <location>
        <begin position="1"/>
        <end position="25"/>
    </location>
</feature>
<evidence type="ECO:0000313" key="3">
    <source>
        <dbReference type="EMBL" id="KZS11891.1"/>
    </source>
</evidence>
<accession>A0A164V248</accession>
<keyword evidence="2" id="KW-0732">Signal</keyword>
<name>A0A164V248_9CRUS</name>